<sequence>MAPRNSSKNLILDKAYELVMVNGYAGTSIDMILQATGLTKGAFFYHFKSKTDLGMELARRYVNQDSSKFYRIIQAVDKQMDDPLERNLVFIERLAEWYEEQTNMPGCLFASFSYYKVSDETALFMKKAQRKWRKFYSQRYEEIMQQYPPRIPVRSEDLADHFMGTVEGGFVLSRIYQQPEHVAMQLRQFKNYVQLIFEPEAGQAATG</sequence>
<reference evidence="6 8" key="1">
    <citation type="submission" date="2015-04" db="EMBL/GenBank/DDBJ databases">
        <title>The draft genome sequence of Roseovarius indicus B108T.</title>
        <authorList>
            <person name="Li G."/>
            <person name="Lai Q."/>
            <person name="Shao Z."/>
            <person name="Yan P."/>
        </authorList>
    </citation>
    <scope>NUCLEOTIDE SEQUENCE [LARGE SCALE GENOMIC DNA]</scope>
    <source>
        <strain evidence="6 8">B108</strain>
    </source>
</reference>
<keyword evidence="8" id="KW-1185">Reference proteome</keyword>
<dbReference type="PROSITE" id="PS01081">
    <property type="entry name" value="HTH_TETR_1"/>
    <property type="match status" value="1"/>
</dbReference>
<dbReference type="EMBL" id="LAXI01000003">
    <property type="protein sequence ID" value="KRS18528.1"/>
    <property type="molecule type" value="Genomic_DNA"/>
</dbReference>
<evidence type="ECO:0000256" key="4">
    <source>
        <dbReference type="PROSITE-ProRule" id="PRU00335"/>
    </source>
</evidence>
<keyword evidence="2 4" id="KW-0238">DNA-binding</keyword>
<dbReference type="PANTHER" id="PTHR47506:SF1">
    <property type="entry name" value="HTH-TYPE TRANSCRIPTIONAL REGULATOR YJDC"/>
    <property type="match status" value="1"/>
</dbReference>
<dbReference type="Proteomes" id="UP000325785">
    <property type="component" value="Chromosome"/>
</dbReference>
<evidence type="ECO:0000313" key="7">
    <source>
        <dbReference type="EMBL" id="QEW25528.1"/>
    </source>
</evidence>
<dbReference type="Proteomes" id="UP000051401">
    <property type="component" value="Unassembled WGS sequence"/>
</dbReference>
<proteinExistence type="predicted"/>
<gene>
    <name evidence="7" type="primary">yxaF</name>
    <name evidence="7" type="ORF">RIdsm_01315</name>
    <name evidence="6" type="ORF">XM52_06920</name>
</gene>
<dbReference type="RefSeq" id="WP_057814668.1">
    <property type="nucleotide sequence ID" value="NZ_CP031598.1"/>
</dbReference>
<dbReference type="AlphaFoldDB" id="A0A0T5PBH8"/>
<dbReference type="InterPro" id="IPR023772">
    <property type="entry name" value="DNA-bd_HTH_TetR-type_CS"/>
</dbReference>
<accession>A0A0T5PBH8</accession>
<keyword evidence="1" id="KW-0805">Transcription regulation</keyword>
<feature type="domain" description="HTH tetR-type" evidence="5">
    <location>
        <begin position="5"/>
        <end position="65"/>
    </location>
</feature>
<evidence type="ECO:0000313" key="9">
    <source>
        <dbReference type="Proteomes" id="UP000325785"/>
    </source>
</evidence>
<name>A0A0T5PBH8_9RHOB</name>
<dbReference type="Pfam" id="PF00440">
    <property type="entry name" value="TetR_N"/>
    <property type="match status" value="1"/>
</dbReference>
<dbReference type="SUPFAM" id="SSF48498">
    <property type="entry name" value="Tetracyclin repressor-like, C-terminal domain"/>
    <property type="match status" value="1"/>
</dbReference>
<organism evidence="6 8">
    <name type="scientific">Roseovarius indicus</name>
    <dbReference type="NCBI Taxonomy" id="540747"/>
    <lineage>
        <taxon>Bacteria</taxon>
        <taxon>Pseudomonadati</taxon>
        <taxon>Pseudomonadota</taxon>
        <taxon>Alphaproteobacteria</taxon>
        <taxon>Rhodobacterales</taxon>
        <taxon>Roseobacteraceae</taxon>
        <taxon>Roseovarius</taxon>
    </lineage>
</organism>
<evidence type="ECO:0000313" key="8">
    <source>
        <dbReference type="Proteomes" id="UP000051401"/>
    </source>
</evidence>
<dbReference type="InterPro" id="IPR001647">
    <property type="entry name" value="HTH_TetR"/>
</dbReference>
<dbReference type="GO" id="GO:0003677">
    <property type="term" value="F:DNA binding"/>
    <property type="evidence" value="ECO:0007669"/>
    <property type="project" value="UniProtKB-UniRule"/>
</dbReference>
<evidence type="ECO:0000259" key="5">
    <source>
        <dbReference type="PROSITE" id="PS50977"/>
    </source>
</evidence>
<keyword evidence="3" id="KW-0804">Transcription</keyword>
<protein>
    <submittedName>
        <fullName evidence="7">Putative HTH-type transcriptional regulator YxaF</fullName>
    </submittedName>
</protein>
<evidence type="ECO:0000313" key="6">
    <source>
        <dbReference type="EMBL" id="KRS18528.1"/>
    </source>
</evidence>
<evidence type="ECO:0000256" key="2">
    <source>
        <dbReference type="ARBA" id="ARBA00023125"/>
    </source>
</evidence>
<dbReference type="PROSITE" id="PS50977">
    <property type="entry name" value="HTH_TETR_2"/>
    <property type="match status" value="1"/>
</dbReference>
<dbReference type="PRINTS" id="PR00455">
    <property type="entry name" value="HTHTETR"/>
</dbReference>
<evidence type="ECO:0000256" key="3">
    <source>
        <dbReference type="ARBA" id="ARBA00023163"/>
    </source>
</evidence>
<dbReference type="PATRIC" id="fig|540747.5.peg.3746"/>
<dbReference type="InterPro" id="IPR036271">
    <property type="entry name" value="Tet_transcr_reg_TetR-rel_C_sf"/>
</dbReference>
<reference evidence="7 9" key="2">
    <citation type="submission" date="2018-08" db="EMBL/GenBank/DDBJ databases">
        <title>Genetic Globetrotter - A new plasmid hitch-hiking vast phylogenetic and geographic distances.</title>
        <authorList>
            <person name="Vollmers J."/>
            <person name="Petersen J."/>
        </authorList>
    </citation>
    <scope>NUCLEOTIDE SEQUENCE [LARGE SCALE GENOMIC DNA]</scope>
    <source>
        <strain evidence="7 9">DSM 26383</strain>
    </source>
</reference>
<dbReference type="KEGG" id="rid:RIdsm_01315"/>
<evidence type="ECO:0000256" key="1">
    <source>
        <dbReference type="ARBA" id="ARBA00023015"/>
    </source>
</evidence>
<dbReference type="PANTHER" id="PTHR47506">
    <property type="entry name" value="TRANSCRIPTIONAL REGULATORY PROTEIN"/>
    <property type="match status" value="1"/>
</dbReference>
<dbReference type="EMBL" id="CP031598">
    <property type="protein sequence ID" value="QEW25528.1"/>
    <property type="molecule type" value="Genomic_DNA"/>
</dbReference>
<dbReference type="InterPro" id="IPR009057">
    <property type="entry name" value="Homeodomain-like_sf"/>
</dbReference>
<dbReference type="STRING" id="540747.SAMN04488031_104231"/>
<dbReference type="SUPFAM" id="SSF46689">
    <property type="entry name" value="Homeodomain-like"/>
    <property type="match status" value="1"/>
</dbReference>
<dbReference type="Gene3D" id="1.10.357.10">
    <property type="entry name" value="Tetracycline Repressor, domain 2"/>
    <property type="match status" value="1"/>
</dbReference>
<feature type="DNA-binding region" description="H-T-H motif" evidence="4">
    <location>
        <begin position="28"/>
        <end position="47"/>
    </location>
</feature>